<evidence type="ECO:0000256" key="1">
    <source>
        <dbReference type="SAM" id="Phobius"/>
    </source>
</evidence>
<dbReference type="RefSeq" id="WP_324263597.1">
    <property type="nucleotide sequence ID" value="NZ_JAWLNX010000001.1"/>
</dbReference>
<name>A0ABU6A3G4_9PSEU</name>
<dbReference type="EMBL" id="JAWLNX010000001">
    <property type="protein sequence ID" value="MEB3366018.1"/>
    <property type="molecule type" value="Genomic_DNA"/>
</dbReference>
<comment type="caution">
    <text evidence="2">The sequence shown here is derived from an EMBL/GenBank/DDBJ whole genome shotgun (WGS) entry which is preliminary data.</text>
</comment>
<sequence length="111" mass="11009">MPDVDTSGRTAAVIFAVLATVVALPIVAFTGFVGIWSAAVPCHSGGHGGCTPAGVATAVSVLVLLAAPVFLWFRVRRAGPTATAVVVGLVGLVAGPLIALGLMSLTLNLFG</sequence>
<keyword evidence="1" id="KW-0812">Transmembrane</keyword>
<dbReference type="Proteomes" id="UP001327093">
    <property type="component" value="Unassembled WGS sequence"/>
</dbReference>
<feature type="transmembrane region" description="Helical" evidence="1">
    <location>
        <begin position="51"/>
        <end position="73"/>
    </location>
</feature>
<keyword evidence="1" id="KW-1133">Transmembrane helix</keyword>
<accession>A0ABU6A3G4</accession>
<proteinExistence type="predicted"/>
<evidence type="ECO:0000313" key="3">
    <source>
        <dbReference type="Proteomes" id="UP001327093"/>
    </source>
</evidence>
<protein>
    <submittedName>
        <fullName evidence="2">Uncharacterized protein</fullName>
    </submittedName>
</protein>
<keyword evidence="3" id="KW-1185">Reference proteome</keyword>
<feature type="transmembrane region" description="Helical" evidence="1">
    <location>
        <begin position="85"/>
        <end position="110"/>
    </location>
</feature>
<gene>
    <name evidence="2" type="ORF">R4I43_01250</name>
</gene>
<reference evidence="2 3" key="1">
    <citation type="submission" date="2023-10" db="EMBL/GenBank/DDBJ databases">
        <title>Saccharopolyspora sp. nov., isolated from mangrove soil.</title>
        <authorList>
            <person name="Lu Y."/>
            <person name="Liu W."/>
        </authorList>
    </citation>
    <scope>NUCLEOTIDE SEQUENCE [LARGE SCALE GENOMIC DNA]</scope>
    <source>
        <strain evidence="2 3">S2-29</strain>
    </source>
</reference>
<organism evidence="2 3">
    <name type="scientific">Saccharopolyspora mangrovi</name>
    <dbReference type="NCBI Taxonomy" id="3082379"/>
    <lineage>
        <taxon>Bacteria</taxon>
        <taxon>Bacillati</taxon>
        <taxon>Actinomycetota</taxon>
        <taxon>Actinomycetes</taxon>
        <taxon>Pseudonocardiales</taxon>
        <taxon>Pseudonocardiaceae</taxon>
        <taxon>Saccharopolyspora</taxon>
    </lineage>
</organism>
<evidence type="ECO:0000313" key="2">
    <source>
        <dbReference type="EMBL" id="MEB3366018.1"/>
    </source>
</evidence>
<keyword evidence="1" id="KW-0472">Membrane</keyword>
<feature type="transmembrane region" description="Helical" evidence="1">
    <location>
        <begin position="12"/>
        <end position="39"/>
    </location>
</feature>